<dbReference type="GO" id="GO:0004175">
    <property type="term" value="F:endopeptidase activity"/>
    <property type="evidence" value="ECO:0007669"/>
    <property type="project" value="UniProtKB-ARBA"/>
</dbReference>
<dbReference type="InterPro" id="IPR003675">
    <property type="entry name" value="Rce1/LyrA-like_dom"/>
</dbReference>
<feature type="transmembrane region" description="Helical" evidence="1">
    <location>
        <begin position="20"/>
        <end position="44"/>
    </location>
</feature>
<feature type="transmembrane region" description="Helical" evidence="1">
    <location>
        <begin position="51"/>
        <end position="69"/>
    </location>
</feature>
<name>A0A317ZY77_9MICO</name>
<evidence type="ECO:0000313" key="4">
    <source>
        <dbReference type="Proteomes" id="UP000246722"/>
    </source>
</evidence>
<dbReference type="AlphaFoldDB" id="A0A317ZY77"/>
<keyword evidence="1" id="KW-1133">Transmembrane helix</keyword>
<evidence type="ECO:0000256" key="1">
    <source>
        <dbReference type="SAM" id="Phobius"/>
    </source>
</evidence>
<dbReference type="PANTHER" id="PTHR36435:SF1">
    <property type="entry name" value="CAAX AMINO TERMINAL PROTEASE FAMILY PROTEIN"/>
    <property type="match status" value="1"/>
</dbReference>
<dbReference type="Proteomes" id="UP000246722">
    <property type="component" value="Unassembled WGS sequence"/>
</dbReference>
<feature type="transmembrane region" description="Helical" evidence="1">
    <location>
        <begin position="226"/>
        <end position="246"/>
    </location>
</feature>
<feature type="domain" description="CAAX prenyl protease 2/Lysostaphin resistance protein A-like" evidence="2">
    <location>
        <begin position="119"/>
        <end position="214"/>
    </location>
</feature>
<organism evidence="3 4">
    <name type="scientific">Cryobacterium arcticum</name>
    <dbReference type="NCBI Taxonomy" id="670052"/>
    <lineage>
        <taxon>Bacteria</taxon>
        <taxon>Bacillati</taxon>
        <taxon>Actinomycetota</taxon>
        <taxon>Actinomycetes</taxon>
        <taxon>Micrococcales</taxon>
        <taxon>Microbacteriaceae</taxon>
        <taxon>Cryobacterium</taxon>
    </lineage>
</organism>
<dbReference type="GO" id="GO:0080120">
    <property type="term" value="P:CAAX-box protein maturation"/>
    <property type="evidence" value="ECO:0007669"/>
    <property type="project" value="UniProtKB-ARBA"/>
</dbReference>
<dbReference type="Pfam" id="PF02517">
    <property type="entry name" value="Rce1-like"/>
    <property type="match status" value="1"/>
</dbReference>
<accession>A0A317ZY77</accession>
<proteinExistence type="predicted"/>
<keyword evidence="1" id="KW-0472">Membrane</keyword>
<reference evidence="3 4" key="1">
    <citation type="submission" date="2018-05" db="EMBL/GenBank/DDBJ databases">
        <title>Genetic diversity of glacier-inhabiting Cryobacterium bacteria in China and description of Cryobacterium mengkeensis sp. nov. and Arthrobacter glacialis sp. nov.</title>
        <authorList>
            <person name="Liu Q."/>
            <person name="Xin Y.-H."/>
        </authorList>
    </citation>
    <scope>NUCLEOTIDE SEQUENCE [LARGE SCALE GENOMIC DNA]</scope>
    <source>
        <strain evidence="3 4">SK-1</strain>
    </source>
</reference>
<protein>
    <recommendedName>
        <fullName evidence="2">CAAX prenyl protease 2/Lysostaphin resistance protein A-like domain-containing protein</fullName>
    </recommendedName>
</protein>
<keyword evidence="1" id="KW-0812">Transmembrane</keyword>
<feature type="transmembrane region" description="Helical" evidence="1">
    <location>
        <begin position="152"/>
        <end position="170"/>
    </location>
</feature>
<gene>
    <name evidence="3" type="ORF">CTB96_04635</name>
</gene>
<dbReference type="OrthoDB" id="5114573at2"/>
<comment type="caution">
    <text evidence="3">The sequence shown here is derived from an EMBL/GenBank/DDBJ whole genome shotgun (WGS) entry which is preliminary data.</text>
</comment>
<dbReference type="PANTHER" id="PTHR36435">
    <property type="entry name" value="SLR1288 PROTEIN"/>
    <property type="match status" value="1"/>
</dbReference>
<evidence type="ECO:0000259" key="2">
    <source>
        <dbReference type="Pfam" id="PF02517"/>
    </source>
</evidence>
<dbReference type="InterPro" id="IPR052710">
    <property type="entry name" value="CAAX_protease"/>
</dbReference>
<dbReference type="EMBL" id="QHLY01000005">
    <property type="protein sequence ID" value="PXA72185.1"/>
    <property type="molecule type" value="Genomic_DNA"/>
</dbReference>
<keyword evidence="4" id="KW-1185">Reference proteome</keyword>
<feature type="transmembrane region" description="Helical" evidence="1">
    <location>
        <begin position="89"/>
        <end position="107"/>
    </location>
</feature>
<evidence type="ECO:0000313" key="3">
    <source>
        <dbReference type="EMBL" id="PXA72185.1"/>
    </source>
</evidence>
<sequence length="269" mass="28150">MPEHQEDPVPSRPITSPHPVMTVILTTALLILLLGLGGTVIYLTGLPLDSPVPLVFAPIAVGLGIWASVTRRWGILGFGRPRVHGNRAAWRLVLLPLLAVFLLVLATTGGAAEQSGGDWLGLIGFVALVGFVEETLFRSVFLGLLAPTGPRTAVLVSTAAFALAHAVNLLGGQDLLSTLGQIGFAAAYGLFAACAFLRTGSIWALVVFHALFDLAQLSSVSQTPSLMDAVMTVILLAGAAWLWAGIRQSGQRQFPQVTAPTPGVAPAPR</sequence>
<feature type="transmembrane region" description="Helical" evidence="1">
    <location>
        <begin position="182"/>
        <end position="206"/>
    </location>
</feature>